<feature type="non-terminal residue" evidence="2">
    <location>
        <position position="90"/>
    </location>
</feature>
<name>A0A2N5RUP7_9BASI</name>
<keyword evidence="3" id="KW-1185">Reference proteome</keyword>
<feature type="compositionally biased region" description="Basic and acidic residues" evidence="1">
    <location>
        <begin position="74"/>
        <end position="90"/>
    </location>
</feature>
<dbReference type="EMBL" id="PGCJ01001579">
    <property type="protein sequence ID" value="PLW04717.1"/>
    <property type="molecule type" value="Genomic_DNA"/>
</dbReference>
<evidence type="ECO:0000256" key="1">
    <source>
        <dbReference type="SAM" id="MobiDB-lite"/>
    </source>
</evidence>
<proteinExistence type="predicted"/>
<evidence type="ECO:0000313" key="2">
    <source>
        <dbReference type="EMBL" id="PLW04717.1"/>
    </source>
</evidence>
<organism evidence="2 3">
    <name type="scientific">Puccinia coronata f. sp. avenae</name>
    <dbReference type="NCBI Taxonomy" id="200324"/>
    <lineage>
        <taxon>Eukaryota</taxon>
        <taxon>Fungi</taxon>
        <taxon>Dikarya</taxon>
        <taxon>Basidiomycota</taxon>
        <taxon>Pucciniomycotina</taxon>
        <taxon>Pucciniomycetes</taxon>
        <taxon>Pucciniales</taxon>
        <taxon>Pucciniaceae</taxon>
        <taxon>Puccinia</taxon>
    </lineage>
</organism>
<protein>
    <submittedName>
        <fullName evidence="2">Uncharacterized protein</fullName>
    </submittedName>
</protein>
<feature type="region of interest" description="Disordered" evidence="1">
    <location>
        <begin position="68"/>
        <end position="90"/>
    </location>
</feature>
<sequence length="90" mass="9780">MNGASSHHYLAPPHFATAASASGCGNTHYDHTWAVARTVRICPRALERLAVRVFNMIDAPPGAFPCTSVGGHGVTEERNRNQGYHHEKTI</sequence>
<gene>
    <name evidence="2" type="ORF">PCANC_28544</name>
</gene>
<comment type="caution">
    <text evidence="2">The sequence shown here is derived from an EMBL/GenBank/DDBJ whole genome shotgun (WGS) entry which is preliminary data.</text>
</comment>
<dbReference type="Proteomes" id="UP000235388">
    <property type="component" value="Unassembled WGS sequence"/>
</dbReference>
<dbReference type="AlphaFoldDB" id="A0A2N5RUP7"/>
<reference evidence="2 3" key="1">
    <citation type="submission" date="2017-11" db="EMBL/GenBank/DDBJ databases">
        <title>De novo assembly and phasing of dikaryotic genomes from two isolates of Puccinia coronata f. sp. avenae, the causal agent of oat crown rust.</title>
        <authorList>
            <person name="Miller M.E."/>
            <person name="Zhang Y."/>
            <person name="Omidvar V."/>
            <person name="Sperschneider J."/>
            <person name="Schwessinger B."/>
            <person name="Raley C."/>
            <person name="Palmer J.M."/>
            <person name="Garnica D."/>
            <person name="Upadhyaya N."/>
            <person name="Rathjen J."/>
            <person name="Taylor J.M."/>
            <person name="Park R.F."/>
            <person name="Dodds P.N."/>
            <person name="Hirsch C.D."/>
            <person name="Kianian S.F."/>
            <person name="Figueroa M."/>
        </authorList>
    </citation>
    <scope>NUCLEOTIDE SEQUENCE [LARGE SCALE GENOMIC DNA]</scope>
    <source>
        <strain evidence="2">12NC29</strain>
    </source>
</reference>
<evidence type="ECO:0000313" key="3">
    <source>
        <dbReference type="Proteomes" id="UP000235388"/>
    </source>
</evidence>
<accession>A0A2N5RUP7</accession>